<protein>
    <submittedName>
        <fullName evidence="2">Acetyltransferase (GNAT) family protein</fullName>
    </submittedName>
</protein>
<dbReference type="InterPro" id="IPR000182">
    <property type="entry name" value="GNAT_dom"/>
</dbReference>
<gene>
    <name evidence="2" type="ORF">C7959_14217</name>
</gene>
<name>A0A4R8GL07_9FIRM</name>
<dbReference type="SUPFAM" id="SSF55729">
    <property type="entry name" value="Acyl-CoA N-acyltransferases (Nat)"/>
    <property type="match status" value="1"/>
</dbReference>
<reference evidence="2 3" key="1">
    <citation type="submission" date="2019-03" db="EMBL/GenBank/DDBJ databases">
        <title>Subsurface microbial communities from deep shales in Ohio and West Virginia, USA.</title>
        <authorList>
            <person name="Wrighton K."/>
        </authorList>
    </citation>
    <scope>NUCLEOTIDE SEQUENCE [LARGE SCALE GENOMIC DNA]</scope>
    <source>
        <strain evidence="2 3">MSL 6dP</strain>
    </source>
</reference>
<comment type="caution">
    <text evidence="2">The sequence shown here is derived from an EMBL/GenBank/DDBJ whole genome shotgun (WGS) entry which is preliminary data.</text>
</comment>
<sequence length="262" mass="31255">MEIITYIEKIKNAYLETFAAKLERPWGILFYNTDNPTYYDANHAYIRRVPADIDRVVDEVIEFYKSKEIIPRFYIYNLEKQSCLQETLEKRGFSFEELLDPIQLWNSKVVEVENRGLIRIEEVSKENFYDALEVQSKIKEFGGREIREQAFQAEFNHPNHSSFLLSYKDKPCSIASVFRYQEEAILENLATLEEFRGQGLIGELIYYLQRKMYEQKVKKLWVFPISKRAEEVYKKYNFKTITKLRTGHAFLRGKGFKKIQED</sequence>
<dbReference type="RefSeq" id="WP_134118797.1">
    <property type="nucleotide sequence ID" value="NZ_SOEG01000042.1"/>
</dbReference>
<accession>A0A4R8GL07</accession>
<evidence type="ECO:0000313" key="3">
    <source>
        <dbReference type="Proteomes" id="UP000295832"/>
    </source>
</evidence>
<keyword evidence="2" id="KW-0808">Transferase</keyword>
<evidence type="ECO:0000259" key="1">
    <source>
        <dbReference type="PROSITE" id="PS51186"/>
    </source>
</evidence>
<evidence type="ECO:0000313" key="2">
    <source>
        <dbReference type="EMBL" id="TDX46350.1"/>
    </source>
</evidence>
<dbReference type="Gene3D" id="3.40.630.30">
    <property type="match status" value="1"/>
</dbReference>
<dbReference type="PROSITE" id="PS51186">
    <property type="entry name" value="GNAT"/>
    <property type="match status" value="1"/>
</dbReference>
<keyword evidence="3" id="KW-1185">Reference proteome</keyword>
<dbReference type="CDD" id="cd04301">
    <property type="entry name" value="NAT_SF"/>
    <property type="match status" value="1"/>
</dbReference>
<proteinExistence type="predicted"/>
<dbReference type="EMBL" id="SOEG01000042">
    <property type="protein sequence ID" value="TDX46350.1"/>
    <property type="molecule type" value="Genomic_DNA"/>
</dbReference>
<dbReference type="AlphaFoldDB" id="A0A4R8GL07"/>
<dbReference type="Proteomes" id="UP000295832">
    <property type="component" value="Unassembled WGS sequence"/>
</dbReference>
<dbReference type="GO" id="GO:0016747">
    <property type="term" value="F:acyltransferase activity, transferring groups other than amino-acyl groups"/>
    <property type="evidence" value="ECO:0007669"/>
    <property type="project" value="InterPro"/>
</dbReference>
<dbReference type="Pfam" id="PF00583">
    <property type="entry name" value="Acetyltransf_1"/>
    <property type="match status" value="1"/>
</dbReference>
<dbReference type="InterPro" id="IPR016181">
    <property type="entry name" value="Acyl_CoA_acyltransferase"/>
</dbReference>
<dbReference type="STRING" id="926561.GCA_000379025_01222"/>
<organism evidence="2 3">
    <name type="scientific">Orenia marismortui</name>
    <dbReference type="NCBI Taxonomy" id="46469"/>
    <lineage>
        <taxon>Bacteria</taxon>
        <taxon>Bacillati</taxon>
        <taxon>Bacillota</taxon>
        <taxon>Clostridia</taxon>
        <taxon>Halanaerobiales</taxon>
        <taxon>Halobacteroidaceae</taxon>
        <taxon>Orenia</taxon>
    </lineage>
</organism>
<feature type="domain" description="N-acetyltransferase" evidence="1">
    <location>
        <begin position="118"/>
        <end position="262"/>
    </location>
</feature>